<accession>A0A147KJZ2</accession>
<sequence length="97" mass="10728">MVGAKVNARGELIELKFHTQKYRQMAPAELASAITDVINQARKRMFARVTQAYAQFMPEGIDIDEVMSGTFDPSRLLGDLDLPFPSGAAKPFDGDRP</sequence>
<evidence type="ECO:0000313" key="2">
    <source>
        <dbReference type="Proteomes" id="UP000074382"/>
    </source>
</evidence>
<gene>
    <name evidence="1" type="ORF">AC529_06050</name>
</gene>
<comment type="caution">
    <text evidence="1">The sequence shown here is derived from an EMBL/GenBank/DDBJ whole genome shotgun (WGS) entry which is preliminary data.</text>
</comment>
<protein>
    <recommendedName>
        <fullName evidence="3">YbaB/EbfC DNA-binding family protein</fullName>
    </recommendedName>
</protein>
<reference evidence="2" key="1">
    <citation type="journal article" date="2017" name="Acta Aliment.">
        <title>Plant polysaccharide degrading enzyme system of Thermpbifida cellulosilytica TB100 revealed by de novo genome project data.</title>
        <authorList>
            <person name="Toth A."/>
            <person name="Baka E."/>
            <person name="Luzics S."/>
            <person name="Bata-Vidacs I."/>
            <person name="Nagy I."/>
            <person name="Balint B."/>
            <person name="Herceg R."/>
            <person name="Olasz F."/>
            <person name="Wilk T."/>
            <person name="Nagy T."/>
            <person name="Kriszt B."/>
            <person name="Nagy I."/>
            <person name="Kukolya J."/>
        </authorList>
    </citation>
    <scope>NUCLEOTIDE SEQUENCE [LARGE SCALE GENOMIC DNA]</scope>
    <source>
        <strain evidence="2">TB100</strain>
    </source>
</reference>
<dbReference type="Proteomes" id="UP000074382">
    <property type="component" value="Unassembled WGS sequence"/>
</dbReference>
<evidence type="ECO:0000313" key="1">
    <source>
        <dbReference type="EMBL" id="KUP97614.1"/>
    </source>
</evidence>
<keyword evidence="2" id="KW-1185">Reference proteome</keyword>
<name>A0A147KJZ2_THECS</name>
<evidence type="ECO:0008006" key="3">
    <source>
        <dbReference type="Google" id="ProtNLM"/>
    </source>
</evidence>
<dbReference type="AlphaFoldDB" id="A0A147KJZ2"/>
<dbReference type="EMBL" id="LGEM01000022">
    <property type="protein sequence ID" value="KUP97614.1"/>
    <property type="molecule type" value="Genomic_DNA"/>
</dbReference>
<dbReference type="STRING" id="665004.AC529_06050"/>
<proteinExistence type="predicted"/>
<organism evidence="1 2">
    <name type="scientific">Thermobifida cellulosilytica TB100</name>
    <dbReference type="NCBI Taxonomy" id="665004"/>
    <lineage>
        <taxon>Bacteria</taxon>
        <taxon>Bacillati</taxon>
        <taxon>Actinomycetota</taxon>
        <taxon>Actinomycetes</taxon>
        <taxon>Streptosporangiales</taxon>
        <taxon>Nocardiopsidaceae</taxon>
        <taxon>Thermobifida</taxon>
    </lineage>
</organism>